<feature type="region of interest" description="Disordered" evidence="1">
    <location>
        <begin position="379"/>
        <end position="447"/>
    </location>
</feature>
<dbReference type="EMBL" id="CCKQ01007982">
    <property type="protein sequence ID" value="CDW79419.1"/>
    <property type="molecule type" value="Genomic_DNA"/>
</dbReference>
<dbReference type="Proteomes" id="UP000039865">
    <property type="component" value="Unassembled WGS sequence"/>
</dbReference>
<feature type="region of interest" description="Disordered" evidence="1">
    <location>
        <begin position="616"/>
        <end position="741"/>
    </location>
</feature>
<evidence type="ECO:0000313" key="2">
    <source>
        <dbReference type="EMBL" id="CDW79419.1"/>
    </source>
</evidence>
<evidence type="ECO:0000313" key="3">
    <source>
        <dbReference type="Proteomes" id="UP000039865"/>
    </source>
</evidence>
<sequence length="741" mass="86103">MKNQAIIHEIDTSLNNSSHFKVKTRLGSIGGQMNQTFFVQTTKNNISNDYANDNQSMVNYLNTTDYNTATAARNIVASKNQFFELRNKTSKASAQRRRNLSSIIQPGVSVPRDSDQVGNQSFINTSRISPLNRTFNKVTTLEPEKKTKYLYEDTSIDSHVKKQERRIRSLIRMKEHEENKLYQIHSQQRKSQMARLYYEVYGSKLILSQIINKVHVNERDVMFMSEIELEMSLKRRLLKRKMTQMAIKIQSYYRMRLCRQQFVKYLEMRNKAANRLQQFWKRYHMWQLIPQALLHRKTQAAIRVQKYLKSFIAHKKIFQQLTQFKFDTCFSYFSELRVKIVENAQILIAYHWRKYKKNKAMKPKNKNVKKVNKFGRQITKREERNVPPKKQITSTGVNANNTLNRENSPSKQQLIQNSKPSDGQVSLNKVNTQTNNAKRSPQMNPSLNSIIKKADFQKTIGIQKQNTGDKKPIQNLNLGAIAQVAQKIVQFKSQVGSSTNRTNKDSNGSGIQTKLQEIVNQAQELDQLNYSINEEEKEQKEHQINTNPTPPSDSTLINRRSSHHFQSELNQQNTRKPEIVLNIDSNHDIILQQQEQESETMSNESTKNQEEILEKELQEENQENSSISENENENNFEMNESKNDKSQFNDRNSNDNLNLQNSLKSQKQEIRSQNRSQSNHAHELQLHEQSSKTSSKRSISGAKANINSQDKMSKSPPINSLKQIASNKTNGGNKSYLEQRH</sequence>
<feature type="compositionally biased region" description="Polar residues" evidence="1">
    <location>
        <begin position="544"/>
        <end position="558"/>
    </location>
</feature>
<feature type="compositionally biased region" description="Basic and acidic residues" evidence="1">
    <location>
        <begin position="639"/>
        <end position="648"/>
    </location>
</feature>
<dbReference type="InParanoid" id="A0A078AB86"/>
<dbReference type="Gene3D" id="1.20.5.190">
    <property type="match status" value="1"/>
</dbReference>
<feature type="compositionally biased region" description="Low complexity" evidence="1">
    <location>
        <begin position="623"/>
        <end position="638"/>
    </location>
</feature>
<gene>
    <name evidence="2" type="primary">Contig5563.g5951</name>
    <name evidence="2" type="ORF">STYLEM_8407</name>
</gene>
<feature type="compositionally biased region" description="Basic and acidic residues" evidence="1">
    <location>
        <begin position="680"/>
        <end position="690"/>
    </location>
</feature>
<feature type="region of interest" description="Disordered" evidence="1">
    <location>
        <begin position="535"/>
        <end position="558"/>
    </location>
</feature>
<dbReference type="AlphaFoldDB" id="A0A078AB86"/>
<evidence type="ECO:0000256" key="1">
    <source>
        <dbReference type="SAM" id="MobiDB-lite"/>
    </source>
</evidence>
<feature type="compositionally biased region" description="Polar residues" evidence="1">
    <location>
        <begin position="391"/>
        <end position="447"/>
    </location>
</feature>
<keyword evidence="3" id="KW-1185">Reference proteome</keyword>
<dbReference type="InterPro" id="IPR000048">
    <property type="entry name" value="IQ_motif_EF-hand-BS"/>
</dbReference>
<protein>
    <submittedName>
        <fullName evidence="2">Uncharacterized protein</fullName>
    </submittedName>
</protein>
<reference evidence="2 3" key="1">
    <citation type="submission" date="2014-06" db="EMBL/GenBank/DDBJ databases">
        <authorList>
            <person name="Swart Estienne"/>
        </authorList>
    </citation>
    <scope>NUCLEOTIDE SEQUENCE [LARGE SCALE GENOMIC DNA]</scope>
    <source>
        <strain evidence="2 3">130c</strain>
    </source>
</reference>
<dbReference type="SMART" id="SM00015">
    <property type="entry name" value="IQ"/>
    <property type="match status" value="1"/>
</dbReference>
<feature type="compositionally biased region" description="Low complexity" evidence="1">
    <location>
        <begin position="649"/>
        <end position="665"/>
    </location>
</feature>
<dbReference type="PROSITE" id="PS50096">
    <property type="entry name" value="IQ"/>
    <property type="match status" value="1"/>
</dbReference>
<feature type="compositionally biased region" description="Low complexity" evidence="1">
    <location>
        <begin position="691"/>
        <end position="700"/>
    </location>
</feature>
<accession>A0A078AB86</accession>
<organism evidence="2 3">
    <name type="scientific">Stylonychia lemnae</name>
    <name type="common">Ciliate</name>
    <dbReference type="NCBI Taxonomy" id="5949"/>
    <lineage>
        <taxon>Eukaryota</taxon>
        <taxon>Sar</taxon>
        <taxon>Alveolata</taxon>
        <taxon>Ciliophora</taxon>
        <taxon>Intramacronucleata</taxon>
        <taxon>Spirotrichea</taxon>
        <taxon>Stichotrichia</taxon>
        <taxon>Sporadotrichida</taxon>
        <taxon>Oxytrichidae</taxon>
        <taxon>Stylonychinae</taxon>
        <taxon>Stylonychia</taxon>
    </lineage>
</organism>
<proteinExistence type="predicted"/>
<name>A0A078AB86_STYLE</name>
<feature type="compositionally biased region" description="Polar residues" evidence="1">
    <location>
        <begin position="705"/>
        <end position="733"/>
    </location>
</feature>